<evidence type="ECO:0000313" key="2">
    <source>
        <dbReference type="Proteomes" id="UP000829447"/>
    </source>
</evidence>
<organism evidence="1 2">
    <name type="scientific">Pangasianodon gigas</name>
    <name type="common">Mekong giant catfish</name>
    <name type="synonym">Pangasius gigas</name>
    <dbReference type="NCBI Taxonomy" id="30993"/>
    <lineage>
        <taxon>Eukaryota</taxon>
        <taxon>Metazoa</taxon>
        <taxon>Chordata</taxon>
        <taxon>Craniata</taxon>
        <taxon>Vertebrata</taxon>
        <taxon>Euteleostomi</taxon>
        <taxon>Actinopterygii</taxon>
        <taxon>Neopterygii</taxon>
        <taxon>Teleostei</taxon>
        <taxon>Ostariophysi</taxon>
        <taxon>Siluriformes</taxon>
        <taxon>Pangasiidae</taxon>
        <taxon>Pangasianodon</taxon>
    </lineage>
</organism>
<protein>
    <submittedName>
        <fullName evidence="1">Uncharacterized protein</fullName>
    </submittedName>
</protein>
<name>A0ACC5WEF9_PANGG</name>
<gene>
    <name evidence="1" type="ORF">PGIGA_G00202930</name>
</gene>
<dbReference type="Proteomes" id="UP000829447">
    <property type="component" value="Linkage Group LG4"/>
</dbReference>
<reference evidence="1 2" key="1">
    <citation type="journal article" date="2022" name="bioRxiv">
        <title>An ancient truncated duplication of the anti-Mullerian hormone receptor type 2 gene is a potential conserved master sex determinant in the Pangasiidae catfish family.</title>
        <authorList>
            <person name="Wen M."/>
            <person name="Pan Q."/>
            <person name="Jouanno E."/>
            <person name="Montfort J."/>
            <person name="Zahm M."/>
            <person name="Cabau C."/>
            <person name="Klopp C."/>
            <person name="Iampietro C."/>
            <person name="Roques C."/>
            <person name="Bouchez O."/>
            <person name="Castinel A."/>
            <person name="Donnadieu C."/>
            <person name="Parrinello H."/>
            <person name="Poncet C."/>
            <person name="Belmonte E."/>
            <person name="Gautier V."/>
            <person name="Avarre J.-C."/>
            <person name="Dugue R."/>
            <person name="Gustiano R."/>
            <person name="Ha T.T.T."/>
            <person name="Campet M."/>
            <person name="Sriphairoj K."/>
            <person name="Ribolli J."/>
            <person name="de Almeida F.L."/>
            <person name="Desvignes T."/>
            <person name="Postlethwait J.H."/>
            <person name="Bucao C.F."/>
            <person name="Robinson-Rechavi M."/>
            <person name="Bobe J."/>
            <person name="Herpin A."/>
            <person name="Guiguen Y."/>
        </authorList>
    </citation>
    <scope>NUCLEOTIDE SEQUENCE [LARGE SCALE GENOMIC DNA]</scope>
    <source>
        <strain evidence="1">YG-Dec2019</strain>
    </source>
</reference>
<dbReference type="EMBL" id="CM040457">
    <property type="protein sequence ID" value="MCI4377381.1"/>
    <property type="molecule type" value="Genomic_DNA"/>
</dbReference>
<comment type="caution">
    <text evidence="1">The sequence shown here is derived from an EMBL/GenBank/DDBJ whole genome shotgun (WGS) entry which is preliminary data.</text>
</comment>
<sequence length="322" mass="36184">MSATERERHQNTRLQHFLSDLAILGSLQGFHYFQPWLRGKEELLLTVVNEDLGWPSPGFPASVASSCTSPTCSSSYSLDSDYASSPLPSEGPQPQPRPQSPQASQQQPSRSNDLHLLPASPSEREIAVPEINCTLFLLAGYAKYGRPYAWIRSNHERLMSVGGADSLAKDRPMKLKSIRDWVLTSQGTRVWDVVNELVGLCTMPPPDNPFSLDMRYLQTLPLPERFLATGALLNFLEIIVVQGSRKEPFYDLVVEEIKSLRQLHFQSLAELLRRRNVQSRSFSKLDSPEKRQPSSNGHGSGEDNTQFEHKVTVASSQRQEPR</sequence>
<proteinExistence type="predicted"/>
<evidence type="ECO:0000313" key="1">
    <source>
        <dbReference type="EMBL" id="MCI4377381.1"/>
    </source>
</evidence>
<accession>A0ACC5WEF9</accession>
<keyword evidence="2" id="KW-1185">Reference proteome</keyword>